<organism evidence="6 7">
    <name type="scientific">Flammeovirga pacifica</name>
    <dbReference type="NCBI Taxonomy" id="915059"/>
    <lineage>
        <taxon>Bacteria</taxon>
        <taxon>Pseudomonadati</taxon>
        <taxon>Bacteroidota</taxon>
        <taxon>Cytophagia</taxon>
        <taxon>Cytophagales</taxon>
        <taxon>Flammeovirgaceae</taxon>
        <taxon>Flammeovirga</taxon>
    </lineage>
</organism>
<dbReference type="InterPro" id="IPR018254">
    <property type="entry name" value="Ribosomal_uL29_CS"/>
</dbReference>
<comment type="caution">
    <text evidence="6">The sequence shown here is derived from an EMBL/GenBank/DDBJ whole genome shotgun (WGS) entry which is preliminary data.</text>
</comment>
<dbReference type="InterPro" id="IPR001854">
    <property type="entry name" value="Ribosomal_uL29"/>
</dbReference>
<dbReference type="NCBIfam" id="TIGR00012">
    <property type="entry name" value="L29"/>
    <property type="match status" value="1"/>
</dbReference>
<dbReference type="GO" id="GO:0006412">
    <property type="term" value="P:translation"/>
    <property type="evidence" value="ECO:0007669"/>
    <property type="project" value="UniProtKB-UniRule"/>
</dbReference>
<evidence type="ECO:0000256" key="3">
    <source>
        <dbReference type="ARBA" id="ARBA00023274"/>
    </source>
</evidence>
<sequence>MKTKDLKDQVRGMSSEELAENIKTSQKQLEDLAYAHAVSPLENPMQLSVLRKQVARLKTALHAKVTVELEEKVKAENVTRESISEFLQKSTFLAPVNKKMVLRAIEKVNN</sequence>
<name>A0A1S1Z3B3_FLAPC</name>
<dbReference type="STRING" id="915059.NH26_15970"/>
<gene>
    <name evidence="5" type="primary">rpmC</name>
    <name evidence="6" type="ORF">NH26_15970</name>
</gene>
<dbReference type="OrthoDB" id="5296761at2"/>
<accession>A0A1S1Z3B3</accession>
<evidence type="ECO:0000313" key="7">
    <source>
        <dbReference type="Proteomes" id="UP000179797"/>
    </source>
</evidence>
<proteinExistence type="inferred from homology"/>
<dbReference type="GO" id="GO:0005840">
    <property type="term" value="C:ribosome"/>
    <property type="evidence" value="ECO:0007669"/>
    <property type="project" value="UniProtKB-KW"/>
</dbReference>
<evidence type="ECO:0000256" key="5">
    <source>
        <dbReference type="HAMAP-Rule" id="MF_00374"/>
    </source>
</evidence>
<protein>
    <recommendedName>
        <fullName evidence="4 5">Large ribosomal subunit protein uL29</fullName>
    </recommendedName>
</protein>
<keyword evidence="2 5" id="KW-0689">Ribosomal protein</keyword>
<dbReference type="RefSeq" id="WP_071397192.1">
    <property type="nucleotide sequence ID" value="NZ_JRYR02000001.1"/>
</dbReference>
<comment type="similarity">
    <text evidence="1 5">Belongs to the universal ribosomal protein uL29 family.</text>
</comment>
<dbReference type="PROSITE" id="PS00579">
    <property type="entry name" value="RIBOSOMAL_L29"/>
    <property type="match status" value="1"/>
</dbReference>
<dbReference type="Pfam" id="PF00831">
    <property type="entry name" value="Ribosomal_L29"/>
    <property type="match status" value="1"/>
</dbReference>
<dbReference type="GO" id="GO:1990904">
    <property type="term" value="C:ribonucleoprotein complex"/>
    <property type="evidence" value="ECO:0007669"/>
    <property type="project" value="UniProtKB-KW"/>
</dbReference>
<dbReference type="GO" id="GO:0003735">
    <property type="term" value="F:structural constituent of ribosome"/>
    <property type="evidence" value="ECO:0007669"/>
    <property type="project" value="InterPro"/>
</dbReference>
<dbReference type="AlphaFoldDB" id="A0A1S1Z3B3"/>
<evidence type="ECO:0000256" key="2">
    <source>
        <dbReference type="ARBA" id="ARBA00022980"/>
    </source>
</evidence>
<dbReference type="CDD" id="cd00427">
    <property type="entry name" value="Ribosomal_L29_HIP"/>
    <property type="match status" value="1"/>
</dbReference>
<reference evidence="6 7" key="1">
    <citation type="journal article" date="2012" name="Int. J. Syst. Evol. Microbiol.">
        <title>Flammeovirga pacifica sp. nov., isolated from deep-sea sediment.</title>
        <authorList>
            <person name="Xu H."/>
            <person name="Fu Y."/>
            <person name="Yang N."/>
            <person name="Ding Z."/>
            <person name="Lai Q."/>
            <person name="Zeng R."/>
        </authorList>
    </citation>
    <scope>NUCLEOTIDE SEQUENCE [LARGE SCALE GENOMIC DNA]</scope>
    <source>
        <strain evidence="7">DSM 24597 / LMG 26175 / WPAGA1</strain>
    </source>
</reference>
<dbReference type="Proteomes" id="UP000179797">
    <property type="component" value="Unassembled WGS sequence"/>
</dbReference>
<dbReference type="HAMAP" id="MF_00374">
    <property type="entry name" value="Ribosomal_uL29"/>
    <property type="match status" value="1"/>
</dbReference>
<evidence type="ECO:0000256" key="4">
    <source>
        <dbReference type="ARBA" id="ARBA00035204"/>
    </source>
</evidence>
<keyword evidence="7" id="KW-1185">Reference proteome</keyword>
<dbReference type="InterPro" id="IPR036049">
    <property type="entry name" value="Ribosomal_uL29_sf"/>
</dbReference>
<keyword evidence="3 5" id="KW-0687">Ribonucleoprotein</keyword>
<evidence type="ECO:0000313" key="6">
    <source>
        <dbReference type="EMBL" id="OHX67731.1"/>
    </source>
</evidence>
<dbReference type="Gene3D" id="1.10.287.310">
    <property type="match status" value="1"/>
</dbReference>
<dbReference type="EMBL" id="JRYR02000001">
    <property type="protein sequence ID" value="OHX67731.1"/>
    <property type="molecule type" value="Genomic_DNA"/>
</dbReference>
<dbReference type="SUPFAM" id="SSF46561">
    <property type="entry name" value="Ribosomal protein L29 (L29p)"/>
    <property type="match status" value="1"/>
</dbReference>
<evidence type="ECO:0000256" key="1">
    <source>
        <dbReference type="ARBA" id="ARBA00009254"/>
    </source>
</evidence>